<gene>
    <name evidence="11" type="primary">manB</name>
    <name evidence="11" type="ORF">COY73_01630</name>
</gene>
<dbReference type="CDD" id="cd03089">
    <property type="entry name" value="PMM_PGM"/>
    <property type="match status" value="1"/>
</dbReference>
<evidence type="ECO:0000259" key="10">
    <source>
        <dbReference type="Pfam" id="PF02880"/>
    </source>
</evidence>
<dbReference type="Pfam" id="PF02878">
    <property type="entry name" value="PGM_PMM_I"/>
    <property type="match status" value="1"/>
</dbReference>
<evidence type="ECO:0000256" key="3">
    <source>
        <dbReference type="ARBA" id="ARBA00022553"/>
    </source>
</evidence>
<protein>
    <submittedName>
        <fullName evidence="11">Phosphomannomutase/phosphoglucomutase</fullName>
    </submittedName>
</protein>
<evidence type="ECO:0000259" key="8">
    <source>
        <dbReference type="Pfam" id="PF02878"/>
    </source>
</evidence>
<keyword evidence="4" id="KW-0479">Metal-binding</keyword>
<feature type="domain" description="Alpha-D-phosphohexomutase alpha/beta/alpha" evidence="9">
    <location>
        <begin position="218"/>
        <end position="309"/>
    </location>
</feature>
<dbReference type="Gene3D" id="3.40.120.10">
    <property type="entry name" value="Alpha-D-Glucose-1,6-Bisphosphate, subunit A, domain 3"/>
    <property type="match status" value="3"/>
</dbReference>
<sequence>MGRPTIPTEKPIEICYNKKAIRSIKILKMKKVNLRTKTPPEIFRLYDIRGIYPQDLDEELAYQIGRCFICFLRKKQKKKKLKIGIARDIRPSSPILFKGFSEGIRDEGCDIVDFGLITTPMLYFAVSYFGYNGGAIITASHNPNPWNGLKLTGEKAVPLSGNTGIFWMRNHLAKHSFSKEKTLSPSTVRNVISNGARGKIIKKNIERTYLNLTFKLAKVKKNEFKTLNVAVDAGNGVAGPIALKILEKAGTNVYPLYCQPDGSFPNHVPDPLLKQNLGDIVALIRKKKPTLGFALDGDGDRIVFIDEMGRAIPGDLITALMARIILRDKFGEKILYDIRSSNVVREVISGEGGVPVCYKIGHALIKEKMRREKAVFAGELSGHYYLGKNLFYEVPFFVLLKILKEIKEKGAGFSNLIKPYRKYYHSGEINFEVENKERKIRELKNLYSNGKILEIDGLRVDFKDWWFLVRPSHTEPLLRLVIEAKTKKLMEKKKKELSKLISQT</sequence>
<dbReference type="InterPro" id="IPR005843">
    <property type="entry name" value="A-D-PHexomutase_C"/>
</dbReference>
<keyword evidence="6" id="KW-0413">Isomerase</keyword>
<dbReference type="EMBL" id="PFLW01000042">
    <property type="protein sequence ID" value="PIY89200.1"/>
    <property type="molecule type" value="Genomic_DNA"/>
</dbReference>
<evidence type="ECO:0000256" key="5">
    <source>
        <dbReference type="ARBA" id="ARBA00022842"/>
    </source>
</evidence>
<dbReference type="PANTHER" id="PTHR43771:SF1">
    <property type="entry name" value="PHOSPHOMANNOMUTASE"/>
    <property type="match status" value="1"/>
</dbReference>
<dbReference type="PRINTS" id="PR00509">
    <property type="entry name" value="PGMPMM"/>
</dbReference>
<evidence type="ECO:0000256" key="4">
    <source>
        <dbReference type="ARBA" id="ARBA00022723"/>
    </source>
</evidence>
<evidence type="ECO:0000256" key="6">
    <source>
        <dbReference type="ARBA" id="ARBA00023235"/>
    </source>
</evidence>
<dbReference type="AlphaFoldDB" id="A0A2M7R7Q5"/>
<evidence type="ECO:0000259" key="9">
    <source>
        <dbReference type="Pfam" id="PF02879"/>
    </source>
</evidence>
<proteinExistence type="inferred from homology"/>
<comment type="cofactor">
    <cofactor evidence="1">
        <name>Mg(2+)</name>
        <dbReference type="ChEBI" id="CHEBI:18420"/>
    </cofactor>
</comment>
<dbReference type="InterPro" id="IPR005841">
    <property type="entry name" value="Alpha-D-phosphohexomutase_SF"/>
</dbReference>
<dbReference type="PANTHER" id="PTHR43771">
    <property type="entry name" value="PHOSPHOMANNOMUTASE"/>
    <property type="match status" value="1"/>
</dbReference>
<keyword evidence="5" id="KW-0460">Magnesium</keyword>
<dbReference type="SUPFAM" id="SSF53738">
    <property type="entry name" value="Phosphoglucomutase, first 3 domains"/>
    <property type="match status" value="3"/>
</dbReference>
<reference evidence="12" key="1">
    <citation type="submission" date="2017-09" db="EMBL/GenBank/DDBJ databases">
        <title>Depth-based differentiation of microbial function through sediment-hosted aquifers and enrichment of novel symbionts in the deep terrestrial subsurface.</title>
        <authorList>
            <person name="Probst A.J."/>
            <person name="Ladd B."/>
            <person name="Jarett J.K."/>
            <person name="Geller-Mcgrath D.E."/>
            <person name="Sieber C.M.K."/>
            <person name="Emerson J.B."/>
            <person name="Anantharaman K."/>
            <person name="Thomas B.C."/>
            <person name="Malmstrom R."/>
            <person name="Stieglmeier M."/>
            <person name="Klingl A."/>
            <person name="Woyke T."/>
            <person name="Ryan C.M."/>
            <person name="Banfield J.F."/>
        </authorList>
    </citation>
    <scope>NUCLEOTIDE SEQUENCE [LARGE SCALE GENOMIC DNA]</scope>
</reference>
<feature type="domain" description="Alpha-D-phosphohexomutase alpha/beta/alpha" evidence="8">
    <location>
        <begin position="42"/>
        <end position="162"/>
    </location>
</feature>
<dbReference type="InterPro" id="IPR016055">
    <property type="entry name" value="A-D-PHexomutase_a/b/a-I/II/III"/>
</dbReference>
<evidence type="ECO:0000256" key="2">
    <source>
        <dbReference type="ARBA" id="ARBA00010231"/>
    </source>
</evidence>
<dbReference type="GO" id="GO:0016868">
    <property type="term" value="F:intramolecular phosphotransferase activity"/>
    <property type="evidence" value="ECO:0007669"/>
    <property type="project" value="InterPro"/>
</dbReference>
<dbReference type="Pfam" id="PF00408">
    <property type="entry name" value="PGM_PMM_IV"/>
    <property type="match status" value="1"/>
</dbReference>
<dbReference type="Pfam" id="PF02879">
    <property type="entry name" value="PGM_PMM_II"/>
    <property type="match status" value="1"/>
</dbReference>
<feature type="domain" description="Alpha-D-phosphohexomutase alpha/beta/alpha" evidence="10">
    <location>
        <begin position="314"/>
        <end position="422"/>
    </location>
</feature>
<evidence type="ECO:0000256" key="1">
    <source>
        <dbReference type="ARBA" id="ARBA00001946"/>
    </source>
</evidence>
<dbReference type="InterPro" id="IPR005844">
    <property type="entry name" value="A-D-PHexomutase_a/b/a-I"/>
</dbReference>
<dbReference type="SUPFAM" id="SSF55957">
    <property type="entry name" value="Phosphoglucomutase, C-terminal domain"/>
    <property type="match status" value="1"/>
</dbReference>
<evidence type="ECO:0000313" key="12">
    <source>
        <dbReference type="Proteomes" id="UP000230767"/>
    </source>
</evidence>
<dbReference type="Proteomes" id="UP000230767">
    <property type="component" value="Unassembled WGS sequence"/>
</dbReference>
<comment type="similarity">
    <text evidence="2">Belongs to the phosphohexose mutase family.</text>
</comment>
<dbReference type="InterPro" id="IPR036900">
    <property type="entry name" value="A-D-PHexomutase_C_sf"/>
</dbReference>
<comment type="caution">
    <text evidence="11">The sequence shown here is derived from an EMBL/GenBank/DDBJ whole genome shotgun (WGS) entry which is preliminary data.</text>
</comment>
<dbReference type="Gene3D" id="3.30.310.50">
    <property type="entry name" value="Alpha-D-phosphohexomutase, C-terminal domain"/>
    <property type="match status" value="1"/>
</dbReference>
<feature type="domain" description="Alpha-D-phosphohexomutase C-terminal" evidence="7">
    <location>
        <begin position="428"/>
        <end position="497"/>
    </location>
</feature>
<dbReference type="GO" id="GO:0046872">
    <property type="term" value="F:metal ion binding"/>
    <property type="evidence" value="ECO:0007669"/>
    <property type="project" value="UniProtKB-KW"/>
</dbReference>
<name>A0A2M7R7Q5_9BACT</name>
<keyword evidence="3" id="KW-0597">Phosphoprotein</keyword>
<dbReference type="GO" id="GO:0005975">
    <property type="term" value="P:carbohydrate metabolic process"/>
    <property type="evidence" value="ECO:0007669"/>
    <property type="project" value="InterPro"/>
</dbReference>
<evidence type="ECO:0000313" key="11">
    <source>
        <dbReference type="EMBL" id="PIY89200.1"/>
    </source>
</evidence>
<evidence type="ECO:0000259" key="7">
    <source>
        <dbReference type="Pfam" id="PF00408"/>
    </source>
</evidence>
<accession>A0A2M7R7Q5</accession>
<dbReference type="Pfam" id="PF02880">
    <property type="entry name" value="PGM_PMM_III"/>
    <property type="match status" value="1"/>
</dbReference>
<dbReference type="InterPro" id="IPR005845">
    <property type="entry name" value="A-D-PHexomutase_a/b/a-II"/>
</dbReference>
<dbReference type="InterPro" id="IPR005846">
    <property type="entry name" value="A-D-PHexomutase_a/b/a-III"/>
</dbReference>
<organism evidence="11 12">
    <name type="scientific">Candidatus Nealsonbacteria bacterium CG_4_10_14_0_8_um_filter_37_14</name>
    <dbReference type="NCBI Taxonomy" id="1974684"/>
    <lineage>
        <taxon>Bacteria</taxon>
        <taxon>Candidatus Nealsoniibacteriota</taxon>
    </lineage>
</organism>